<comment type="subcellular location">
    <subcellularLocation>
        <location evidence="1">Mitochondrion</location>
    </subcellularLocation>
</comment>
<accession>A0A1J1IPW6</accession>
<dbReference type="GO" id="GO:0005739">
    <property type="term" value="C:mitochondrion"/>
    <property type="evidence" value="ECO:0007669"/>
    <property type="project" value="UniProtKB-SubCell"/>
</dbReference>
<dbReference type="Gene3D" id="1.20.5.500">
    <property type="entry name" value="Single helix bin"/>
    <property type="match status" value="1"/>
</dbReference>
<dbReference type="OrthoDB" id="10045676at2759"/>
<keyword evidence="3" id="KW-0809">Transit peptide</keyword>
<keyword evidence="4" id="KW-0175">Coiled coil</keyword>
<evidence type="ECO:0000256" key="1">
    <source>
        <dbReference type="ARBA" id="ARBA00004173"/>
    </source>
</evidence>
<dbReference type="PANTHER" id="PTHR48417:SF1">
    <property type="entry name" value="ATP SYNTHASE F1 SUBUNIT EPSILON"/>
    <property type="match status" value="1"/>
</dbReference>
<evidence type="ECO:0000256" key="4">
    <source>
        <dbReference type="ARBA" id="ARBA00023054"/>
    </source>
</evidence>
<evidence type="ECO:0000256" key="2">
    <source>
        <dbReference type="ARBA" id="ARBA00010901"/>
    </source>
</evidence>
<feature type="compositionally biased region" description="Polar residues" evidence="6">
    <location>
        <begin position="17"/>
        <end position="27"/>
    </location>
</feature>
<dbReference type="Pfam" id="PF04568">
    <property type="entry name" value="IATP"/>
    <property type="match status" value="1"/>
</dbReference>
<organism evidence="7 8">
    <name type="scientific">Clunio marinus</name>
    <dbReference type="NCBI Taxonomy" id="568069"/>
    <lineage>
        <taxon>Eukaryota</taxon>
        <taxon>Metazoa</taxon>
        <taxon>Ecdysozoa</taxon>
        <taxon>Arthropoda</taxon>
        <taxon>Hexapoda</taxon>
        <taxon>Insecta</taxon>
        <taxon>Pterygota</taxon>
        <taxon>Neoptera</taxon>
        <taxon>Endopterygota</taxon>
        <taxon>Diptera</taxon>
        <taxon>Nematocera</taxon>
        <taxon>Chironomoidea</taxon>
        <taxon>Chironomidae</taxon>
        <taxon>Clunio</taxon>
    </lineage>
</organism>
<proteinExistence type="inferred from homology"/>
<feature type="region of interest" description="Disordered" evidence="6">
    <location>
        <begin position="1"/>
        <end position="31"/>
    </location>
</feature>
<gene>
    <name evidence="7" type="ORF">CLUMA_CG013806</name>
</gene>
<evidence type="ECO:0000256" key="3">
    <source>
        <dbReference type="ARBA" id="ARBA00022946"/>
    </source>
</evidence>
<reference evidence="7 8" key="1">
    <citation type="submission" date="2015-04" db="EMBL/GenBank/DDBJ databases">
        <authorList>
            <person name="Syromyatnikov M.Y."/>
            <person name="Popov V.N."/>
        </authorList>
    </citation>
    <scope>NUCLEOTIDE SEQUENCE [LARGE SCALE GENOMIC DNA]</scope>
</reference>
<dbReference type="Proteomes" id="UP000183832">
    <property type="component" value="Unassembled WGS sequence"/>
</dbReference>
<dbReference type="PANTHER" id="PTHR48417">
    <property type="entry name" value="ATP SYNTHASE F1 SUBUNIT EPSILON"/>
    <property type="match status" value="1"/>
</dbReference>
<dbReference type="GO" id="GO:0042030">
    <property type="term" value="F:ATPase inhibitor activity"/>
    <property type="evidence" value="ECO:0007669"/>
    <property type="project" value="InterPro"/>
</dbReference>
<comment type="similarity">
    <text evidence="2">Belongs to the ATPase inhibitor family.</text>
</comment>
<dbReference type="AlphaFoldDB" id="A0A1J1IPW6"/>
<sequence>MNSIRKTSQFAPRLSSFIRQMSDSKPTPDSAGAIRAAGGGFAKMEVAHEEEYFYKMRQDQLHQLKEKQMSEHQFREKAIKDHEQAIQRHKEAISGLKTEK</sequence>
<name>A0A1J1IPW6_9DIPT</name>
<keyword evidence="8" id="KW-1185">Reference proteome</keyword>
<dbReference type="EMBL" id="CVRI01000054">
    <property type="protein sequence ID" value="CRL00545.1"/>
    <property type="molecule type" value="Genomic_DNA"/>
</dbReference>
<keyword evidence="5" id="KW-0496">Mitochondrion</keyword>
<dbReference type="SUPFAM" id="SSF64602">
    <property type="entry name" value="F1 ATPase inhibitor, IF1, C-terminal domain"/>
    <property type="match status" value="1"/>
</dbReference>
<evidence type="ECO:0000256" key="5">
    <source>
        <dbReference type="ARBA" id="ARBA00023128"/>
    </source>
</evidence>
<dbReference type="InterPro" id="IPR007648">
    <property type="entry name" value="ATPase_inhibitor_mt"/>
</dbReference>
<evidence type="ECO:0000313" key="7">
    <source>
        <dbReference type="EMBL" id="CRL00545.1"/>
    </source>
</evidence>
<feature type="compositionally biased region" description="Polar residues" evidence="6">
    <location>
        <begin position="1"/>
        <end position="10"/>
    </location>
</feature>
<evidence type="ECO:0000256" key="6">
    <source>
        <dbReference type="SAM" id="MobiDB-lite"/>
    </source>
</evidence>
<protein>
    <submittedName>
        <fullName evidence="7">CLUMA_CG013806, isoform A</fullName>
    </submittedName>
</protein>
<evidence type="ECO:0000313" key="8">
    <source>
        <dbReference type="Proteomes" id="UP000183832"/>
    </source>
</evidence>
<dbReference type="STRING" id="568069.A0A1J1IPW6"/>